<feature type="region of interest" description="Disordered" evidence="1">
    <location>
        <begin position="679"/>
        <end position="702"/>
    </location>
</feature>
<proteinExistence type="predicted"/>
<organism evidence="3 4">
    <name type="scientific">Albula glossodonta</name>
    <name type="common">roundjaw bonefish</name>
    <dbReference type="NCBI Taxonomy" id="121402"/>
    <lineage>
        <taxon>Eukaryota</taxon>
        <taxon>Metazoa</taxon>
        <taxon>Chordata</taxon>
        <taxon>Craniata</taxon>
        <taxon>Vertebrata</taxon>
        <taxon>Euteleostomi</taxon>
        <taxon>Actinopterygii</taxon>
        <taxon>Neopterygii</taxon>
        <taxon>Teleostei</taxon>
        <taxon>Albuliformes</taxon>
        <taxon>Albulidae</taxon>
        <taxon>Albula</taxon>
    </lineage>
</organism>
<dbReference type="OrthoDB" id="8959276at2759"/>
<evidence type="ECO:0000256" key="1">
    <source>
        <dbReference type="SAM" id="MobiDB-lite"/>
    </source>
</evidence>
<name>A0A8T2P825_9TELE</name>
<dbReference type="InterPro" id="IPR058952">
    <property type="entry name" value="Ig_CFAP47"/>
</dbReference>
<dbReference type="EMBL" id="JAFBMS010000009">
    <property type="protein sequence ID" value="KAG9349623.1"/>
    <property type="molecule type" value="Genomic_DNA"/>
</dbReference>
<evidence type="ECO:0000313" key="3">
    <source>
        <dbReference type="EMBL" id="KAG9349623.1"/>
    </source>
</evidence>
<dbReference type="Pfam" id="PF26579">
    <property type="entry name" value="Ig_CFAP47"/>
    <property type="match status" value="1"/>
</dbReference>
<dbReference type="AlphaFoldDB" id="A0A8T2P825"/>
<dbReference type="PANTHER" id="PTHR45912">
    <property type="entry name" value="CILIA- AND FLAGELLA-ASSOCIATED PROTEIN 47"/>
    <property type="match status" value="1"/>
</dbReference>
<dbReference type="GO" id="GO:0005929">
    <property type="term" value="C:cilium"/>
    <property type="evidence" value="ECO:0007669"/>
    <property type="project" value="TreeGrafter"/>
</dbReference>
<evidence type="ECO:0000259" key="2">
    <source>
        <dbReference type="Pfam" id="PF26579"/>
    </source>
</evidence>
<dbReference type="Proteomes" id="UP000824540">
    <property type="component" value="Unassembled WGS sequence"/>
</dbReference>
<dbReference type="GO" id="GO:0060271">
    <property type="term" value="P:cilium assembly"/>
    <property type="evidence" value="ECO:0007669"/>
    <property type="project" value="TreeGrafter"/>
</dbReference>
<evidence type="ECO:0000313" key="4">
    <source>
        <dbReference type="Proteomes" id="UP000824540"/>
    </source>
</evidence>
<feature type="region of interest" description="Disordered" evidence="1">
    <location>
        <begin position="544"/>
        <end position="564"/>
    </location>
</feature>
<keyword evidence="4" id="KW-1185">Reference proteome</keyword>
<accession>A0A8T2P825</accession>
<sequence>TQVVEYSVEVSMPEHFILPNTISLPVTSEAGDSVLPKDARGVHVAVRFQPKAEGRYRCQVVLRSRQDVRVHLLEAVVHGGGSHAQLEFTVPAHASVTQDIPLNSKSLPGCRLQGLLCGQGFSGPPVVYFRAGERPCYPLTFHPTSKCIIKGHLSLINDTDGTEYSFILQGVGERPLAQGHVQIRCTVQAVAQSCLQVPNHSQITVNCKIKPGHVVPYTISVSPWKRGIHKDERIWPYEVWFSLEVMCSPAPPMKVMAIQCAVHSSVAVEIPITNPRAEPLHLQVCVEGPDLLGDTCMSVPAQGTAPYLIRFTPATVGRKSGRWTRISLPLRNPTDETLELNVLNNNTRNFILELDTSQELGEWVFLLSGTGLAPGLMEPLSVISRVGSHSSLILPFRNPMEHSVLLYLCLTDEEQSLDTLHPSVLGMSFECKGKAFSIPLRKTQAIPLAPEARVDVPVVFAPDCMQRYSAWVVIQLEPDMDQVLSSDQVGKQAGTVGELSDEGVELTNLQQDSSPRVTAEDGSPQGIRWVYPIHGIPEAVLSPSHQAPSEVKDQNCSQQSKTPVGPEPQFNIVTLTFNIVFAPCNPFRCTATLAVQHISGGLWKFPITLISTEPQVDDIINIEVVSPHSGELLPVDSPGTLLTITFTPSMYSKRHQATLLVQTADMQWTYEVNGVLPPYTPPCPQSSKTKGSNKLRPTGGRQRNLLRQNLLVPIAAASSPLTPKIK</sequence>
<feature type="non-terminal residue" evidence="3">
    <location>
        <position position="726"/>
    </location>
</feature>
<reference evidence="3" key="1">
    <citation type="thesis" date="2021" institute="BYU ScholarsArchive" country="Provo, UT, USA">
        <title>Applications of and Algorithms for Genome Assembly and Genomic Analyses with an Emphasis on Marine Teleosts.</title>
        <authorList>
            <person name="Pickett B.D."/>
        </authorList>
    </citation>
    <scope>NUCLEOTIDE SEQUENCE</scope>
    <source>
        <strain evidence="3">HI-2016</strain>
    </source>
</reference>
<protein>
    <recommendedName>
        <fullName evidence="2">CFAP47-like immunoglobulin-like domain-containing protein</fullName>
    </recommendedName>
</protein>
<gene>
    <name evidence="3" type="ORF">JZ751_028071</name>
</gene>
<dbReference type="PANTHER" id="PTHR45912:SF3">
    <property type="entry name" value="CILIA- AND FLAGELLA-ASSOCIATED PROTEIN 47"/>
    <property type="match status" value="1"/>
</dbReference>
<feature type="domain" description="CFAP47-like immunoglobulin-like" evidence="2">
    <location>
        <begin position="568"/>
        <end position="612"/>
    </location>
</feature>
<comment type="caution">
    <text evidence="3">The sequence shown here is derived from an EMBL/GenBank/DDBJ whole genome shotgun (WGS) entry which is preliminary data.</text>
</comment>